<dbReference type="Proteomes" id="UP000502699">
    <property type="component" value="Chromosome"/>
</dbReference>
<organism evidence="2 3">
    <name type="scientific">Caldichromatium japonicum</name>
    <dbReference type="NCBI Taxonomy" id="2699430"/>
    <lineage>
        <taxon>Bacteria</taxon>
        <taxon>Pseudomonadati</taxon>
        <taxon>Pseudomonadota</taxon>
        <taxon>Gammaproteobacteria</taxon>
        <taxon>Chromatiales</taxon>
        <taxon>Chromatiaceae</taxon>
        <taxon>Caldichromatium</taxon>
    </lineage>
</organism>
<dbReference type="Gene3D" id="1.20.950.20">
    <property type="entry name" value="Transmembrane di-heme cytochromes, Chain C"/>
    <property type="match status" value="1"/>
</dbReference>
<dbReference type="EMBL" id="CP048029">
    <property type="protein sequence ID" value="QIK37315.1"/>
    <property type="molecule type" value="Genomic_DNA"/>
</dbReference>
<dbReference type="AlphaFoldDB" id="A0A6G7VBR2"/>
<reference evidence="3" key="1">
    <citation type="submission" date="2020-01" db="EMBL/GenBank/DDBJ databases">
        <title>Caldichromatium gen. nov., sp. nov., a thermophilic purple sulfur bacterium member of the family Chromatiaceae isolated from Nakabusa hot spring, Japan.</title>
        <authorList>
            <person name="Saini M.K."/>
            <person name="Hanada S."/>
            <person name="Tank M."/>
        </authorList>
    </citation>
    <scope>NUCLEOTIDE SEQUENCE [LARGE SCALE GENOMIC DNA]</scope>
    <source>
        <strain evidence="3">No.7</strain>
    </source>
</reference>
<accession>A0A6G7VBR2</accession>
<feature type="transmembrane region" description="Helical" evidence="1">
    <location>
        <begin position="15"/>
        <end position="37"/>
    </location>
</feature>
<evidence type="ECO:0000313" key="2">
    <source>
        <dbReference type="EMBL" id="QIK37315.1"/>
    </source>
</evidence>
<keyword evidence="1" id="KW-0472">Membrane</keyword>
<feature type="transmembrane region" description="Helical" evidence="1">
    <location>
        <begin position="76"/>
        <end position="95"/>
    </location>
</feature>
<keyword evidence="1" id="KW-0812">Transmembrane</keyword>
<evidence type="ECO:0000256" key="1">
    <source>
        <dbReference type="SAM" id="Phobius"/>
    </source>
</evidence>
<evidence type="ECO:0000313" key="3">
    <source>
        <dbReference type="Proteomes" id="UP000502699"/>
    </source>
</evidence>
<sequence>MNGAMEFLLWTKGPMLNLALGVFALGVGVRLIEILILGRAKNYADPRAPEWIGGARTVLSRTLPDPGTFQRAPFDVLVGWIWHIGFILVLLFFVPHVELIRGILGFAWPALPTPVVDFLTAITILGLIAALVHRLTHPVKRYLSTAEDYLVWAVVFMVALTGYLSYHRLISPYPLALGMHILSAEIFLILIPFTRLSHLFTAFIARWYTGTHFGRKGVEA</sequence>
<protein>
    <submittedName>
        <fullName evidence="2">Respiratory nitrate reductase subunit gamma</fullName>
    </submittedName>
</protein>
<proteinExistence type="predicted"/>
<dbReference type="KEGG" id="cjap:GWK36_04135"/>
<keyword evidence="3" id="KW-1185">Reference proteome</keyword>
<feature type="transmembrane region" description="Helical" evidence="1">
    <location>
        <begin position="149"/>
        <end position="166"/>
    </location>
</feature>
<dbReference type="InterPro" id="IPR036197">
    <property type="entry name" value="NarG-like_sf"/>
</dbReference>
<keyword evidence="1" id="KW-1133">Transmembrane helix</keyword>
<dbReference type="RefSeq" id="WP_166270085.1">
    <property type="nucleotide sequence ID" value="NZ_CP048029.1"/>
</dbReference>
<name>A0A6G7VBR2_9GAMM</name>
<feature type="transmembrane region" description="Helical" evidence="1">
    <location>
        <begin position="115"/>
        <end position="137"/>
    </location>
</feature>
<dbReference type="SUPFAM" id="SSF103501">
    <property type="entry name" value="Respiratory nitrate reductase 1 gamma chain"/>
    <property type="match status" value="1"/>
</dbReference>
<gene>
    <name evidence="2" type="ORF">GWK36_04135</name>
</gene>
<feature type="transmembrane region" description="Helical" evidence="1">
    <location>
        <begin position="186"/>
        <end position="208"/>
    </location>
</feature>